<dbReference type="Proteomes" id="UP000010472">
    <property type="component" value="Chromosome"/>
</dbReference>
<proteinExistence type="predicted"/>
<name>K9W2P7_9CYAN</name>
<sequence>MQANHPYINKDDCYFLLKLIFTLFNDLYLIK</sequence>
<dbReference type="STRING" id="1173022.Cri9333_2858"/>
<dbReference type="HOGENOM" id="CLU_3396057_0_0_3"/>
<dbReference type="KEGG" id="cep:Cri9333_2858"/>
<keyword evidence="1" id="KW-0472">Membrane</keyword>
<organism evidence="2 3">
    <name type="scientific">Crinalium epipsammum PCC 9333</name>
    <dbReference type="NCBI Taxonomy" id="1173022"/>
    <lineage>
        <taxon>Bacteria</taxon>
        <taxon>Bacillati</taxon>
        <taxon>Cyanobacteriota</taxon>
        <taxon>Cyanophyceae</taxon>
        <taxon>Gomontiellales</taxon>
        <taxon>Gomontiellaceae</taxon>
        <taxon>Crinalium</taxon>
    </lineage>
</organism>
<keyword evidence="1" id="KW-1133">Transmembrane helix</keyword>
<gene>
    <name evidence="2" type="ORF">Cri9333_2858</name>
</gene>
<dbReference type="AlphaFoldDB" id="K9W2P7"/>
<reference evidence="2 3" key="1">
    <citation type="submission" date="2012-06" db="EMBL/GenBank/DDBJ databases">
        <title>Finished chromosome of genome of Crinalium epipsammum PCC 9333.</title>
        <authorList>
            <consortium name="US DOE Joint Genome Institute"/>
            <person name="Gugger M."/>
            <person name="Coursin T."/>
            <person name="Rippka R."/>
            <person name="Tandeau De Marsac N."/>
            <person name="Huntemann M."/>
            <person name="Wei C.-L."/>
            <person name="Han J."/>
            <person name="Detter J.C."/>
            <person name="Han C."/>
            <person name="Tapia R."/>
            <person name="Davenport K."/>
            <person name="Daligault H."/>
            <person name="Erkkila T."/>
            <person name="Gu W."/>
            <person name="Munk A.C.C."/>
            <person name="Teshima H."/>
            <person name="Xu Y."/>
            <person name="Chain P."/>
            <person name="Chen A."/>
            <person name="Krypides N."/>
            <person name="Mavromatis K."/>
            <person name="Markowitz V."/>
            <person name="Szeto E."/>
            <person name="Ivanova N."/>
            <person name="Mikhailova N."/>
            <person name="Ovchinnikova G."/>
            <person name="Pagani I."/>
            <person name="Pati A."/>
            <person name="Goodwin L."/>
            <person name="Peters L."/>
            <person name="Pitluck S."/>
            <person name="Woyke T."/>
            <person name="Kerfeld C."/>
        </authorList>
    </citation>
    <scope>NUCLEOTIDE SEQUENCE [LARGE SCALE GENOMIC DNA]</scope>
    <source>
        <strain evidence="2 3">PCC 9333</strain>
    </source>
</reference>
<accession>K9W2P7</accession>
<evidence type="ECO:0000313" key="3">
    <source>
        <dbReference type="Proteomes" id="UP000010472"/>
    </source>
</evidence>
<protein>
    <submittedName>
        <fullName evidence="2">Uncharacterized protein</fullName>
    </submittedName>
</protein>
<keyword evidence="1" id="KW-0812">Transmembrane</keyword>
<keyword evidence="3" id="KW-1185">Reference proteome</keyword>
<dbReference type="EMBL" id="CP003620">
    <property type="protein sequence ID" value="AFZ13700.1"/>
    <property type="molecule type" value="Genomic_DNA"/>
</dbReference>
<feature type="transmembrane region" description="Helical" evidence="1">
    <location>
        <begin position="12"/>
        <end position="30"/>
    </location>
</feature>
<evidence type="ECO:0000256" key="1">
    <source>
        <dbReference type="SAM" id="Phobius"/>
    </source>
</evidence>
<evidence type="ECO:0000313" key="2">
    <source>
        <dbReference type="EMBL" id="AFZ13700.1"/>
    </source>
</evidence>